<keyword evidence="1 6" id="KW-0813">Transport</keyword>
<dbReference type="PANTHER" id="PTHR38344">
    <property type="entry name" value="UPF0753 PROTEIN AQ_863"/>
    <property type="match status" value="1"/>
</dbReference>
<comment type="function">
    <text evidence="6">Part of an energy-coupled inorganic carbon pump.</text>
</comment>
<feature type="binding site" evidence="6">
    <location>
        <position position="330"/>
    </location>
    <ligand>
        <name>Zn(2+)</name>
        <dbReference type="ChEBI" id="CHEBI:29105"/>
    </ligand>
</feature>
<sequence length="802" mass="88678">MNVQTCYQHHTYQAMIEAACDAIAPIWPLDSFIAVNPYWSHRDRPMPEVAARLGALSGTTMLMPPAYYRQAWRSGRINRDHLERAIAATGYQRDTEALLRSLEEPATEPAALPTLAELATGRGDGPAQPVRDQISAFCAAFFDDAEAEWGIEHEGGLFAQWRAHLLTHPGGAPGDLAAFRERLRSLPKDADLVLVRVLTELDLPVDRVEAYLLALLLDINGWASWCAGERWRARQAGGDDNNIVELLAIRLAWEALLDDGKRGPGSQHERWLQRWRALPSGEQQAWERIQAPWTWQYALELAYQAGLEQVIQKPAADKAATKVQAIFCIDVRSEVIRRALESLDPGMETRGFAGFFGLPIQYRPLGTEAPRAQLPGLLAPALEVSDRCDDSVEVAKQRRQRLTAAAHWKQFEYAPISIFTLVETLGLFYAGKLLRRTLGLGDEPSPAQAGLGRRQRHSLHPTLNALSPEDGAGLAAGILKAMGLTGHFAELVLLTGHGSQSANNPHAAGLDCGACCGQTGEVNARALASLLNDGPVRLALREHGIHVPENTRFLAALHNTTTEEIKLFDTDQVPAPLQPTLDRLRTTLAAAGARARAERAPTLGLASLEQKPAALHKAMRKRARDWGQVRPEWGLANNAAFIAAPGHWTRGRDLQGRVFLHDYDWHQDRDFKTLRQIMTAPMVVAHWINMQYYASVVDNRRYGSGNKVLHNVVGGHLGVLEGNAGDLRIGLPWQSLHDGDRLMHEPLRLSVCLAAPQSAIDAILESEPTVNDLVTNGWLHLFRIEEQSRALIRRHADGWRPL</sequence>
<keyword evidence="4 6" id="KW-0862">Zinc</keyword>
<dbReference type="PANTHER" id="PTHR38344:SF1">
    <property type="entry name" value="INORGANIC CARBON TRANSPORTER SUBUNIT DABA-RELATED"/>
    <property type="match status" value="1"/>
</dbReference>
<name>A0ABY2XJ36_9GAMM</name>
<dbReference type="Proteomes" id="UP000739180">
    <property type="component" value="Unassembled WGS sequence"/>
</dbReference>
<feature type="binding site" evidence="6">
    <location>
        <position position="497"/>
    </location>
    <ligand>
        <name>Zn(2+)</name>
        <dbReference type="ChEBI" id="CHEBI:29105"/>
    </ligand>
</feature>
<reference evidence="7 8" key="1">
    <citation type="submission" date="2019-05" db="EMBL/GenBank/DDBJ databases">
        <title>Genome of Alcanivorax gelatiniphagus, an oil degrading marine bacteria.</title>
        <authorList>
            <person name="Kwon K.K."/>
        </authorList>
    </citation>
    <scope>NUCLEOTIDE SEQUENCE [LARGE SCALE GENOMIC DNA]</scope>
    <source>
        <strain evidence="7 8">MEBiC 08158</strain>
    </source>
</reference>
<evidence type="ECO:0000256" key="4">
    <source>
        <dbReference type="ARBA" id="ARBA00022833"/>
    </source>
</evidence>
<dbReference type="HAMAP" id="MF_01871">
    <property type="entry name" value="DabA"/>
    <property type="match status" value="1"/>
</dbReference>
<comment type="cofactor">
    <cofactor evidence="6">
        <name>Zn(2+)</name>
        <dbReference type="ChEBI" id="CHEBI:29105"/>
    </cofactor>
</comment>
<dbReference type="InterPro" id="IPR018752">
    <property type="entry name" value="DabA"/>
</dbReference>
<keyword evidence="8" id="KW-1185">Reference proteome</keyword>
<comment type="similarity">
    <text evidence="6">Belongs to the inorganic carbon transporter (TC 9.A.2) DabA family.</text>
</comment>
<keyword evidence="3 6" id="KW-0479">Metal-binding</keyword>
<comment type="subunit">
    <text evidence="6">Forms a complex with DabB.</text>
</comment>
<keyword evidence="2 6" id="KW-1003">Cell membrane</keyword>
<evidence type="ECO:0000313" key="8">
    <source>
        <dbReference type="Proteomes" id="UP000739180"/>
    </source>
</evidence>
<evidence type="ECO:0000313" key="7">
    <source>
        <dbReference type="EMBL" id="TMW11912.1"/>
    </source>
</evidence>
<evidence type="ECO:0000256" key="3">
    <source>
        <dbReference type="ARBA" id="ARBA00022723"/>
    </source>
</evidence>
<organism evidence="7 8">
    <name type="scientific">Alloalcanivorax gelatiniphagus</name>
    <dbReference type="NCBI Taxonomy" id="1194167"/>
    <lineage>
        <taxon>Bacteria</taxon>
        <taxon>Pseudomonadati</taxon>
        <taxon>Pseudomonadota</taxon>
        <taxon>Gammaproteobacteria</taxon>
        <taxon>Oceanospirillales</taxon>
        <taxon>Alcanivoracaceae</taxon>
        <taxon>Alloalcanivorax</taxon>
    </lineage>
</organism>
<proteinExistence type="inferred from homology"/>
<dbReference type="Pfam" id="PF10070">
    <property type="entry name" value="DabA"/>
    <property type="match status" value="1"/>
</dbReference>
<comment type="subcellular location">
    <subcellularLocation>
        <location evidence="6">Cell membrane</location>
        <topology evidence="6">Peripheral membrane protein</topology>
    </subcellularLocation>
</comment>
<evidence type="ECO:0000256" key="5">
    <source>
        <dbReference type="ARBA" id="ARBA00023136"/>
    </source>
</evidence>
<gene>
    <name evidence="6" type="primary">dabA</name>
    <name evidence="7" type="ORF">FGS76_12865</name>
</gene>
<evidence type="ECO:0000256" key="1">
    <source>
        <dbReference type="ARBA" id="ARBA00022448"/>
    </source>
</evidence>
<comment type="caution">
    <text evidence="7">The sequence shown here is derived from an EMBL/GenBank/DDBJ whole genome shotgun (WGS) entry which is preliminary data.</text>
</comment>
<accession>A0ABY2XJ36</accession>
<protein>
    <recommendedName>
        <fullName evidence="6">Probable inorganic carbon transporter subunit DabA</fullName>
    </recommendedName>
</protein>
<feature type="binding site" evidence="6">
    <location>
        <position position="512"/>
    </location>
    <ligand>
        <name>Zn(2+)</name>
        <dbReference type="ChEBI" id="CHEBI:29105"/>
    </ligand>
</feature>
<evidence type="ECO:0000256" key="6">
    <source>
        <dbReference type="HAMAP-Rule" id="MF_01871"/>
    </source>
</evidence>
<evidence type="ECO:0000256" key="2">
    <source>
        <dbReference type="ARBA" id="ARBA00022475"/>
    </source>
</evidence>
<keyword evidence="5 6" id="KW-0472">Membrane</keyword>
<dbReference type="RefSeq" id="WP_138773057.1">
    <property type="nucleotide sequence ID" value="NZ_JBHSSX010000003.1"/>
</dbReference>
<dbReference type="EMBL" id="VCQT01000038">
    <property type="protein sequence ID" value="TMW11912.1"/>
    <property type="molecule type" value="Genomic_DNA"/>
</dbReference>
<feature type="binding site" evidence="6">
    <location>
        <position position="328"/>
    </location>
    <ligand>
        <name>Zn(2+)</name>
        <dbReference type="ChEBI" id="CHEBI:29105"/>
    </ligand>
</feature>